<dbReference type="Gene3D" id="1.25.40.10">
    <property type="entry name" value="Tetratricopeptide repeat domain"/>
    <property type="match status" value="1"/>
</dbReference>
<dbReference type="AlphaFoldDB" id="A0A964T7B0"/>
<dbReference type="PANTHER" id="PTHR12788">
    <property type="entry name" value="PROTEIN-TYROSINE SULFOTRANSFERASE 2"/>
    <property type="match status" value="1"/>
</dbReference>
<dbReference type="EMBL" id="SPKJ01000097">
    <property type="protein sequence ID" value="MYZ49813.1"/>
    <property type="molecule type" value="Genomic_DNA"/>
</dbReference>
<dbReference type="Proteomes" id="UP000773614">
    <property type="component" value="Unassembled WGS sequence"/>
</dbReference>
<sequence length="492" mass="52578">MSAEAAARTASGLIRAGRPAEALEILRGIPRSAAKAPEIRHLAGLAQLALGRVAEAEAELRKAAQKAPRSPAILRSLGDCLLQADDPKGAEACYRKALSAAPGDADTAARLAGVLLYQGRREEAHERYRALIAAGAATPPVLAGFAGSTEFEAEPPELGSILKLAAQPGLGAAERRMLHFAAAKIARDLGRPDAEFEHYAAGKAAQARGFDVSAFARWADALKQATPPAFFAARSDFGVPSGRPIFIFGMPRSGTTLIEQILGAHPDVHPAGELPFFARAVAAAGLPDGHAGAGGEGLVGRGLAALGREQSVRLGEAYLAGIRSAAPRITDKLPHNFLHLWLIALVFPRATFIHAVRDPVATCFSCFTTDLGDWHAYTRDLPTLGAYYRVYRDLMAHWTRVLPVPIVEMRYEALVATPEPEIRRMLDAAGLGWDERLLRFHESARLARTASYAQVREPLHGRRLEAWRPFAGKLGPLFEALGDLAPEAAAPG</sequence>
<dbReference type="Pfam" id="PF13432">
    <property type="entry name" value="TPR_16"/>
    <property type="match status" value="1"/>
</dbReference>
<dbReference type="Pfam" id="PF13469">
    <property type="entry name" value="Sulfotransfer_3"/>
    <property type="match status" value="1"/>
</dbReference>
<accession>A0A964T7B0</accession>
<reference evidence="2" key="1">
    <citation type="submission" date="2019-03" db="EMBL/GenBank/DDBJ databases">
        <title>Afifella sp. nov., isolated from activated sludge.</title>
        <authorList>
            <person name="Li Q."/>
            <person name="Liu Y."/>
        </authorList>
    </citation>
    <scope>NUCLEOTIDE SEQUENCE</scope>
    <source>
        <strain evidence="2">L72</strain>
    </source>
</reference>
<name>A0A964T7B0_9HYPH</name>
<dbReference type="InterPro" id="IPR011990">
    <property type="entry name" value="TPR-like_helical_dom_sf"/>
</dbReference>
<evidence type="ECO:0000313" key="2">
    <source>
        <dbReference type="EMBL" id="MYZ49813.1"/>
    </source>
</evidence>
<gene>
    <name evidence="2" type="ORF">E4O86_19070</name>
</gene>
<dbReference type="InterPro" id="IPR019734">
    <property type="entry name" value="TPR_rpt"/>
</dbReference>
<dbReference type="RefSeq" id="WP_161142151.1">
    <property type="nucleotide sequence ID" value="NZ_SPKJ01000097.1"/>
</dbReference>
<evidence type="ECO:0000313" key="3">
    <source>
        <dbReference type="Proteomes" id="UP000773614"/>
    </source>
</evidence>
<evidence type="ECO:0000256" key="1">
    <source>
        <dbReference type="ARBA" id="ARBA00022679"/>
    </source>
</evidence>
<keyword evidence="3" id="KW-1185">Reference proteome</keyword>
<dbReference type="SMART" id="SM00028">
    <property type="entry name" value="TPR"/>
    <property type="match status" value="2"/>
</dbReference>
<dbReference type="GO" id="GO:0008476">
    <property type="term" value="F:protein-tyrosine sulfotransferase activity"/>
    <property type="evidence" value="ECO:0007669"/>
    <property type="project" value="InterPro"/>
</dbReference>
<organism evidence="2 3">
    <name type="scientific">Propylenella binzhouense</name>
    <dbReference type="NCBI Taxonomy" id="2555902"/>
    <lineage>
        <taxon>Bacteria</taxon>
        <taxon>Pseudomonadati</taxon>
        <taxon>Pseudomonadota</taxon>
        <taxon>Alphaproteobacteria</taxon>
        <taxon>Hyphomicrobiales</taxon>
        <taxon>Propylenellaceae</taxon>
        <taxon>Propylenella</taxon>
    </lineage>
</organism>
<dbReference type="InterPro" id="IPR026634">
    <property type="entry name" value="TPST-like"/>
</dbReference>
<keyword evidence="1" id="KW-0808">Transferase</keyword>
<proteinExistence type="predicted"/>
<dbReference type="InterPro" id="IPR027417">
    <property type="entry name" value="P-loop_NTPase"/>
</dbReference>
<dbReference type="SUPFAM" id="SSF48452">
    <property type="entry name" value="TPR-like"/>
    <property type="match status" value="1"/>
</dbReference>
<protein>
    <submittedName>
        <fullName evidence="2">Sulfotransferase family protein</fullName>
    </submittedName>
</protein>
<dbReference type="OrthoDB" id="9800698at2"/>
<dbReference type="Gene3D" id="3.40.50.300">
    <property type="entry name" value="P-loop containing nucleotide triphosphate hydrolases"/>
    <property type="match status" value="1"/>
</dbReference>
<dbReference type="PANTHER" id="PTHR12788:SF10">
    <property type="entry name" value="PROTEIN-TYROSINE SULFOTRANSFERASE"/>
    <property type="match status" value="1"/>
</dbReference>
<dbReference type="SUPFAM" id="SSF52540">
    <property type="entry name" value="P-loop containing nucleoside triphosphate hydrolases"/>
    <property type="match status" value="1"/>
</dbReference>
<comment type="caution">
    <text evidence="2">The sequence shown here is derived from an EMBL/GenBank/DDBJ whole genome shotgun (WGS) entry which is preliminary data.</text>
</comment>